<dbReference type="Pfam" id="PF10087">
    <property type="entry name" value="DUF2325"/>
    <property type="match status" value="1"/>
</dbReference>
<dbReference type="RefSeq" id="WP_265423998.1">
    <property type="nucleotide sequence ID" value="NZ_JAPFPW010000003.1"/>
</dbReference>
<reference evidence="3 4" key="1">
    <citation type="submission" date="2022-11" db="EMBL/GenBank/DDBJ databases">
        <title>Desulfobotulus tamanensis H1 sp. nov. - anaerobic, alkaliphilic, sulphate reducing bacterium isolated from terrestrial mud volcano.</title>
        <authorList>
            <person name="Frolova A."/>
            <person name="Merkel A.Y."/>
            <person name="Slobodkin A.I."/>
        </authorList>
    </citation>
    <scope>NUCLEOTIDE SEQUENCE [LARGE SCALE GENOMIC DNA]</scope>
    <source>
        <strain evidence="3 4">H1</strain>
    </source>
</reference>
<gene>
    <name evidence="3" type="ORF">OOT00_03980</name>
</gene>
<protein>
    <submittedName>
        <fullName evidence="3">DUF2325 domain-containing protein</fullName>
    </submittedName>
</protein>
<feature type="compositionally biased region" description="Basic and acidic residues" evidence="2">
    <location>
        <begin position="219"/>
        <end position="228"/>
    </location>
</feature>
<evidence type="ECO:0000256" key="2">
    <source>
        <dbReference type="SAM" id="MobiDB-lite"/>
    </source>
</evidence>
<feature type="region of interest" description="Disordered" evidence="2">
    <location>
        <begin position="256"/>
        <end position="290"/>
    </location>
</feature>
<comment type="caution">
    <text evidence="3">The sequence shown here is derived from an EMBL/GenBank/DDBJ whole genome shotgun (WGS) entry which is preliminary data.</text>
</comment>
<name>A0ABT3N6Q4_9BACT</name>
<feature type="region of interest" description="Disordered" evidence="2">
    <location>
        <begin position="396"/>
        <end position="419"/>
    </location>
</feature>
<proteinExistence type="inferred from homology"/>
<evidence type="ECO:0000256" key="1">
    <source>
        <dbReference type="ARBA" id="ARBA00007189"/>
    </source>
</evidence>
<feature type="region of interest" description="Disordered" evidence="2">
    <location>
        <begin position="207"/>
        <end position="228"/>
    </location>
</feature>
<evidence type="ECO:0000313" key="3">
    <source>
        <dbReference type="EMBL" id="MCW7753141.1"/>
    </source>
</evidence>
<dbReference type="EMBL" id="JAPFPW010000003">
    <property type="protein sequence ID" value="MCW7753141.1"/>
    <property type="molecule type" value="Genomic_DNA"/>
</dbReference>
<accession>A0ABT3N6Q4</accession>
<keyword evidence="4" id="KW-1185">Reference proteome</keyword>
<comment type="similarity">
    <text evidence="1">Belongs to the UPF0751 family.</text>
</comment>
<sequence>MTPMPPNFSRAALETFIPAENWTSKGAHFASLWEIPQSMKCPLVGTCLSIDDHHHLLKKAGFNVRRICPASLHAAVMENIDAPTRVARRIDTFLKKKYLTSATEWLHSPESAIRKLWETGIQTGELELPLYIIACRSNISQSLQAEVFGTLHMLGHTAKRDLLESRRMIVRLEKLLAEEKELSRRIQKNLKEKTDTLMAKTAELEKWQRLETNTSTSSPREETAKESLENLSERLQRLQDKNQALNQRVKKLETERAEWRKAPQISGSEPAETPIQQTKPHALRPFPPKAEVPDLGYKRVLVVGGRPCMRPLYRNAVETTGGQFEYHDGCIHGGKQTLEARVRRSDIILCPVNCNSHGACGLVKEICRKHGKCLRMLDSSSRSAITAALEKTALQEEESPSVSNPLIAGNRFSKAAEEK</sequence>
<evidence type="ECO:0000313" key="4">
    <source>
        <dbReference type="Proteomes" id="UP001209681"/>
    </source>
</evidence>
<organism evidence="3 4">
    <name type="scientific">Desulfobotulus pelophilus</name>
    <dbReference type="NCBI Taxonomy" id="2823377"/>
    <lineage>
        <taxon>Bacteria</taxon>
        <taxon>Pseudomonadati</taxon>
        <taxon>Thermodesulfobacteriota</taxon>
        <taxon>Desulfobacteria</taxon>
        <taxon>Desulfobacterales</taxon>
        <taxon>Desulfobacteraceae</taxon>
        <taxon>Desulfobotulus</taxon>
    </lineage>
</organism>
<dbReference type="Proteomes" id="UP001209681">
    <property type="component" value="Unassembled WGS sequence"/>
</dbReference>
<dbReference type="InterPro" id="IPR016772">
    <property type="entry name" value="UCP020408"/>
</dbReference>